<feature type="transmembrane region" description="Helical" evidence="4">
    <location>
        <begin position="500"/>
        <end position="522"/>
    </location>
</feature>
<evidence type="ECO:0000313" key="5">
    <source>
        <dbReference type="EMBL" id="MDT8899928.1"/>
    </source>
</evidence>
<feature type="transmembrane region" description="Helical" evidence="4">
    <location>
        <begin position="534"/>
        <end position="558"/>
    </location>
</feature>
<evidence type="ECO:0000256" key="1">
    <source>
        <dbReference type="ARBA" id="ARBA00005278"/>
    </source>
</evidence>
<evidence type="ECO:0000313" key="6">
    <source>
        <dbReference type="Proteomes" id="UP001254848"/>
    </source>
</evidence>
<protein>
    <submittedName>
        <fullName evidence="5">Spore germination protein</fullName>
    </submittedName>
</protein>
<keyword evidence="4" id="KW-1133">Transmembrane helix</keyword>
<dbReference type="RefSeq" id="WP_413778492.1">
    <property type="nucleotide sequence ID" value="NZ_JAUOZS010000001.1"/>
</dbReference>
<feature type="transmembrane region" description="Helical" evidence="4">
    <location>
        <begin position="475"/>
        <end position="494"/>
    </location>
</feature>
<dbReference type="InterPro" id="IPR050768">
    <property type="entry name" value="UPF0353/GerABKA_families"/>
</dbReference>
<dbReference type="EMBL" id="JAUOZS010000001">
    <property type="protein sequence ID" value="MDT8899928.1"/>
    <property type="molecule type" value="Genomic_DNA"/>
</dbReference>
<evidence type="ECO:0000256" key="4">
    <source>
        <dbReference type="SAM" id="Phobius"/>
    </source>
</evidence>
<name>A0ABU3NUM1_9FIRM</name>
<proteinExistence type="inferred from homology"/>
<dbReference type="PANTHER" id="PTHR22550:SF9">
    <property type="entry name" value="STAGE V SPORULATION PROTEIN AF"/>
    <property type="match status" value="1"/>
</dbReference>
<reference evidence="5 6" key="1">
    <citation type="submission" date="2023-07" db="EMBL/GenBank/DDBJ databases">
        <title>The novel representative of Negativicutes class, Anaeroselena agilis gen. nov. sp. nov.</title>
        <authorList>
            <person name="Prokofeva M.I."/>
            <person name="Elcheninov A.G."/>
            <person name="Klyukina A."/>
            <person name="Kublanov I.V."/>
            <person name="Frolov E.N."/>
            <person name="Podosokorskaya O.A."/>
        </authorList>
    </citation>
    <scope>NUCLEOTIDE SEQUENCE [LARGE SCALE GENOMIC DNA]</scope>
    <source>
        <strain evidence="5 6">4137-cl</strain>
    </source>
</reference>
<evidence type="ECO:0000256" key="2">
    <source>
        <dbReference type="ARBA" id="ARBA00023136"/>
    </source>
</evidence>
<keyword evidence="6" id="KW-1185">Reference proteome</keyword>
<comment type="caution">
    <text evidence="5">The sequence shown here is derived from an EMBL/GenBank/DDBJ whole genome shotgun (WGS) entry which is preliminary data.</text>
</comment>
<comment type="similarity">
    <text evidence="1">Belongs to the GerABKA family.</text>
</comment>
<feature type="region of interest" description="Disordered" evidence="3">
    <location>
        <begin position="594"/>
        <end position="624"/>
    </location>
</feature>
<accession>A0ABU3NUM1</accession>
<dbReference type="Proteomes" id="UP001254848">
    <property type="component" value="Unassembled WGS sequence"/>
</dbReference>
<dbReference type="Pfam" id="PF03323">
    <property type="entry name" value="GerA"/>
    <property type="match status" value="1"/>
</dbReference>
<dbReference type="PANTHER" id="PTHR22550">
    <property type="entry name" value="SPORE GERMINATION PROTEIN"/>
    <property type="match status" value="1"/>
</dbReference>
<evidence type="ECO:0000256" key="3">
    <source>
        <dbReference type="SAM" id="MobiDB-lite"/>
    </source>
</evidence>
<gene>
    <name evidence="5" type="ORF">Q4T40_01510</name>
</gene>
<organism evidence="5 6">
    <name type="scientific">Anaeroselena agilis</name>
    <dbReference type="NCBI Taxonomy" id="3063788"/>
    <lineage>
        <taxon>Bacteria</taxon>
        <taxon>Bacillati</taxon>
        <taxon>Bacillota</taxon>
        <taxon>Negativicutes</taxon>
        <taxon>Acetonemataceae</taxon>
        <taxon>Anaeroselena</taxon>
    </lineage>
</organism>
<keyword evidence="4" id="KW-0812">Transmembrane</keyword>
<sequence length="624" mass="68408">MEENTQFKILRNVKRLLVYRPPTEPSRFVLGEGADDGRSEAAEEKGLKTSAAELAALARYGRRLETTMAKVQAALTGGAWVEEGETLRAECAALEKQWAELRPVLLAYDATADNLAERPVSTSLEENRKIVERLYRLPANKDVVMRHIMLGTEPPLKATLVFMEGLTNGQFVTLGVIQPLMLLADKRRQLSGDGLLKQISEQLLPGSQVKQVGKFRDVQAAINMGDTVIFFDGAVEALQVETKGWEHRGVDRPMTEQTIRGSQAGFSENLRVNTALVRSMLRATDLVTELIPVGARTRMNCAVMYLESVANPKLVAEVKRRIKKVDTDYLNDSGLLEQFIGDRFILPLPQALSTERPDRVAAHLSEGRVAIILEGSPFALVVPALFFTFFHSGEDFSLQPAAANFLRFLRLFGTLISTILPGLYIALTYFHQEALPSELALAIAAAREEVPFPAWFEVFMMEVSFELIREAGIRIPGMLGTTIGIVGAIILGQAAVAARIVSPIIVILVAITGLASSVIPEFRMALFARLSRFGLLLASVTMGLVGLASGMLVMTVALCSMKSFGVPYMVPVAPRTVAGLDVVVRGAAWQRERRPDALNPLDPSRQAKNSREWEQGLPAGEDDK</sequence>
<keyword evidence="2 4" id="KW-0472">Membrane</keyword>
<dbReference type="InterPro" id="IPR004995">
    <property type="entry name" value="Spore_Ger"/>
</dbReference>
<feature type="transmembrane region" description="Helical" evidence="4">
    <location>
        <begin position="411"/>
        <end position="430"/>
    </location>
</feature>
<feature type="transmembrane region" description="Helical" evidence="4">
    <location>
        <begin position="369"/>
        <end position="390"/>
    </location>
</feature>